<comment type="subcellular location">
    <subcellularLocation>
        <location evidence="1">Mitochondrion matrix</location>
    </subcellularLocation>
</comment>
<evidence type="ECO:0000313" key="6">
    <source>
        <dbReference type="EMBL" id="KAF0696417.1"/>
    </source>
</evidence>
<evidence type="ECO:0000259" key="5">
    <source>
        <dbReference type="Pfam" id="PF05347"/>
    </source>
</evidence>
<proteinExistence type="predicted"/>
<dbReference type="Pfam" id="PF05347">
    <property type="entry name" value="Complex1_LYR"/>
    <property type="match status" value="1"/>
</dbReference>
<organism evidence="7 8">
    <name type="scientific">Aphanomyces stellatus</name>
    <dbReference type="NCBI Taxonomy" id="120398"/>
    <lineage>
        <taxon>Eukaryota</taxon>
        <taxon>Sar</taxon>
        <taxon>Stramenopiles</taxon>
        <taxon>Oomycota</taxon>
        <taxon>Saprolegniomycetes</taxon>
        <taxon>Saprolegniales</taxon>
        <taxon>Verrucalvaceae</taxon>
        <taxon>Aphanomyces</taxon>
    </lineage>
</organism>
<dbReference type="EMBL" id="VJMH01005403">
    <property type="protein sequence ID" value="KAF0696417.1"/>
    <property type="molecule type" value="Genomic_DNA"/>
</dbReference>
<dbReference type="GO" id="GO:0005759">
    <property type="term" value="C:mitochondrial matrix"/>
    <property type="evidence" value="ECO:0007669"/>
    <property type="project" value="UniProtKB-SubCell"/>
</dbReference>
<evidence type="ECO:0000313" key="7">
    <source>
        <dbReference type="EMBL" id="VFT89682.1"/>
    </source>
</evidence>
<dbReference type="InterPro" id="IPR050435">
    <property type="entry name" value="MZM1/LYRM7"/>
</dbReference>
<feature type="region of interest" description="Disordered" evidence="4">
    <location>
        <begin position="92"/>
        <end position="126"/>
    </location>
</feature>
<dbReference type="PANTHER" id="PTHR46749">
    <property type="entry name" value="COMPLEX III ASSEMBLY FACTOR LYRM7"/>
    <property type="match status" value="1"/>
</dbReference>
<feature type="domain" description="Complex 1 LYR protein" evidence="5">
    <location>
        <begin position="9"/>
        <end position="61"/>
    </location>
</feature>
<dbReference type="GO" id="GO:0044183">
    <property type="term" value="F:protein folding chaperone"/>
    <property type="evidence" value="ECO:0007669"/>
    <property type="project" value="TreeGrafter"/>
</dbReference>
<dbReference type="GO" id="GO:0034551">
    <property type="term" value="P:mitochondrial respiratory chain complex III assembly"/>
    <property type="evidence" value="ECO:0007669"/>
    <property type="project" value="InterPro"/>
</dbReference>
<dbReference type="InterPro" id="IPR008011">
    <property type="entry name" value="Complex1_LYR_dom"/>
</dbReference>
<protein>
    <submittedName>
        <fullName evidence="7">Aste57867_12835 protein</fullName>
    </submittedName>
</protein>
<reference evidence="7 8" key="1">
    <citation type="submission" date="2019-03" db="EMBL/GenBank/DDBJ databases">
        <authorList>
            <person name="Gaulin E."/>
            <person name="Dumas B."/>
        </authorList>
    </citation>
    <scope>NUCLEOTIDE SEQUENCE [LARGE SCALE GENOMIC DNA]</scope>
    <source>
        <strain evidence="7">CBS 568.67</strain>
    </source>
</reference>
<dbReference type="EMBL" id="CAADRA010005424">
    <property type="protein sequence ID" value="VFT89682.1"/>
    <property type="molecule type" value="Genomic_DNA"/>
</dbReference>
<evidence type="ECO:0000256" key="2">
    <source>
        <dbReference type="ARBA" id="ARBA00023128"/>
    </source>
</evidence>
<dbReference type="Proteomes" id="UP000332933">
    <property type="component" value="Unassembled WGS sequence"/>
</dbReference>
<dbReference type="CDD" id="cd20267">
    <property type="entry name" value="Complex1_LYR_LYRM7"/>
    <property type="match status" value="1"/>
</dbReference>
<keyword evidence="2" id="KW-0496">Mitochondrion</keyword>
<dbReference type="PANTHER" id="PTHR46749:SF1">
    <property type="entry name" value="COMPLEX III ASSEMBLY FACTOR LYRM7"/>
    <property type="match status" value="1"/>
</dbReference>
<accession>A0A485KX10</accession>
<evidence type="ECO:0000256" key="4">
    <source>
        <dbReference type="SAM" id="MobiDB-lite"/>
    </source>
</evidence>
<name>A0A485KX10_9STRA</name>
<evidence type="ECO:0000256" key="3">
    <source>
        <dbReference type="ARBA" id="ARBA00023186"/>
    </source>
</evidence>
<keyword evidence="8" id="KW-1185">Reference proteome</keyword>
<sequence>MATSSVRAQVLGGYRRLLRATQQTFGTDKYAVTEAHKAVRAAFLDNRGETDEIVLKEMIKGIDEAESMLLYNIVQGKKNDADRFEVNLTDPQKSRMRKDEELTEVTPNSGKTPVITKTCPDGGCPS</sequence>
<evidence type="ECO:0000256" key="1">
    <source>
        <dbReference type="ARBA" id="ARBA00004305"/>
    </source>
</evidence>
<keyword evidence="3" id="KW-0143">Chaperone</keyword>
<gene>
    <name evidence="7" type="primary">Aste57867_12835</name>
    <name evidence="6" type="ORF">As57867_012787</name>
    <name evidence="7" type="ORF">ASTE57867_12835</name>
</gene>
<dbReference type="OrthoDB" id="529194at2759"/>
<dbReference type="InterPro" id="IPR045298">
    <property type="entry name" value="Complex1_LYR_LYRM7"/>
</dbReference>
<dbReference type="AlphaFoldDB" id="A0A485KX10"/>
<evidence type="ECO:0000313" key="8">
    <source>
        <dbReference type="Proteomes" id="UP000332933"/>
    </source>
</evidence>
<reference evidence="6" key="2">
    <citation type="submission" date="2019-06" db="EMBL/GenBank/DDBJ databases">
        <title>Genomics analysis of Aphanomyces spp. identifies a new class of oomycete effector associated with host adaptation.</title>
        <authorList>
            <person name="Gaulin E."/>
        </authorList>
    </citation>
    <scope>NUCLEOTIDE SEQUENCE</scope>
    <source>
        <strain evidence="6">CBS 578.67</strain>
    </source>
</reference>